<gene>
    <name evidence="2" type="ORF">DFR67_11617</name>
</gene>
<evidence type="ECO:0000313" key="3">
    <source>
        <dbReference type="Proteomes" id="UP000247591"/>
    </source>
</evidence>
<dbReference type="AlphaFoldDB" id="A0A318RBT7"/>
<feature type="region of interest" description="Disordered" evidence="1">
    <location>
        <begin position="1"/>
        <end position="66"/>
    </location>
</feature>
<sequence length="243" mass="27747">MREPDSPERSSRNAQARGTDRTRSRWNRPTSTESSRPRARCRRPPAPHPPRHRPPAPPPPLHHTSLYVSQGHPFELATPAHTPRVHRPHRSQTISTCQRQNRAVTTALTTRQYGDAAQPQRKEMPDANLATPRLPPATCHRIGHCLIGDHLVNRRAHVKWIPTRKTHALRLFRGPFPPPPLDPHAPAQSGAKYQEKPRSHYLTRPANSNRKVTKIIAVQRNTRYHGRIHNEPQSHETSEGRPR</sequence>
<evidence type="ECO:0000313" key="2">
    <source>
        <dbReference type="EMBL" id="PYE13463.1"/>
    </source>
</evidence>
<feature type="compositionally biased region" description="Polar residues" evidence="1">
    <location>
        <begin position="91"/>
        <end position="102"/>
    </location>
</feature>
<protein>
    <submittedName>
        <fullName evidence="2">Uncharacterized protein</fullName>
    </submittedName>
</protein>
<name>A0A318RBT7_WILLI</name>
<feature type="region of interest" description="Disordered" evidence="1">
    <location>
        <begin position="78"/>
        <end position="102"/>
    </location>
</feature>
<accession>A0A318RBT7</accession>
<dbReference type="Proteomes" id="UP000247591">
    <property type="component" value="Unassembled WGS sequence"/>
</dbReference>
<proteinExistence type="predicted"/>
<comment type="caution">
    <text evidence="2">The sequence shown here is derived from an EMBL/GenBank/DDBJ whole genome shotgun (WGS) entry which is preliminary data.</text>
</comment>
<keyword evidence="3" id="KW-1185">Reference proteome</keyword>
<feature type="compositionally biased region" description="Basic and acidic residues" evidence="1">
    <location>
        <begin position="1"/>
        <end position="11"/>
    </location>
</feature>
<feature type="compositionally biased region" description="Basic residues" evidence="1">
    <location>
        <begin position="37"/>
        <end position="54"/>
    </location>
</feature>
<feature type="region of interest" description="Disordered" evidence="1">
    <location>
        <begin position="222"/>
        <end position="243"/>
    </location>
</feature>
<evidence type="ECO:0000256" key="1">
    <source>
        <dbReference type="SAM" id="MobiDB-lite"/>
    </source>
</evidence>
<dbReference type="EMBL" id="QJSP01000016">
    <property type="protein sequence ID" value="PYE13463.1"/>
    <property type="molecule type" value="Genomic_DNA"/>
</dbReference>
<feature type="compositionally biased region" description="Basic and acidic residues" evidence="1">
    <location>
        <begin position="228"/>
        <end position="243"/>
    </location>
</feature>
<organism evidence="2 3">
    <name type="scientific">Williamsia limnetica</name>
    <dbReference type="NCBI Taxonomy" id="882452"/>
    <lineage>
        <taxon>Bacteria</taxon>
        <taxon>Bacillati</taxon>
        <taxon>Actinomycetota</taxon>
        <taxon>Actinomycetes</taxon>
        <taxon>Mycobacteriales</taxon>
        <taxon>Nocardiaceae</taxon>
        <taxon>Williamsia</taxon>
    </lineage>
</organism>
<reference evidence="2 3" key="1">
    <citation type="submission" date="2018-06" db="EMBL/GenBank/DDBJ databases">
        <title>Genomic Encyclopedia of Type Strains, Phase IV (KMG-IV): sequencing the most valuable type-strain genomes for metagenomic binning, comparative biology and taxonomic classification.</title>
        <authorList>
            <person name="Goeker M."/>
        </authorList>
    </citation>
    <scope>NUCLEOTIDE SEQUENCE [LARGE SCALE GENOMIC DNA]</scope>
    <source>
        <strain evidence="2 3">DSM 45521</strain>
    </source>
</reference>
<feature type="region of interest" description="Disordered" evidence="1">
    <location>
        <begin position="176"/>
        <end position="208"/>
    </location>
</feature>